<keyword evidence="4" id="KW-1133">Transmembrane helix</keyword>
<protein>
    <recommendedName>
        <fullName evidence="2">diguanylate cyclase</fullName>
        <ecNumber evidence="2">2.7.7.65</ecNumber>
    </recommendedName>
</protein>
<evidence type="ECO:0000256" key="3">
    <source>
        <dbReference type="ARBA" id="ARBA00034247"/>
    </source>
</evidence>
<dbReference type="Gene3D" id="3.30.70.270">
    <property type="match status" value="1"/>
</dbReference>
<dbReference type="InterPro" id="IPR050469">
    <property type="entry name" value="Diguanylate_Cyclase"/>
</dbReference>
<dbReference type="PROSITE" id="PS50887">
    <property type="entry name" value="GGDEF"/>
    <property type="match status" value="1"/>
</dbReference>
<evidence type="ECO:0000313" key="6">
    <source>
        <dbReference type="EMBL" id="RUO20206.1"/>
    </source>
</evidence>
<dbReference type="FunFam" id="3.30.70.270:FF:000001">
    <property type="entry name" value="Diguanylate cyclase domain protein"/>
    <property type="match status" value="1"/>
</dbReference>
<dbReference type="GO" id="GO:0052621">
    <property type="term" value="F:diguanylate cyclase activity"/>
    <property type="evidence" value="ECO:0007669"/>
    <property type="project" value="UniProtKB-EC"/>
</dbReference>
<keyword evidence="7" id="KW-1185">Reference proteome</keyword>
<reference evidence="6 7" key="1">
    <citation type="journal article" date="2011" name="Front. Microbiol.">
        <title>Genomic signatures of strain selection and enhancement in Bacillus atrophaeus var. globigii, a historical biowarfare simulant.</title>
        <authorList>
            <person name="Gibbons H.S."/>
            <person name="Broomall S.M."/>
            <person name="McNew L.A."/>
            <person name="Daligault H."/>
            <person name="Chapman C."/>
            <person name="Bruce D."/>
            <person name="Karavis M."/>
            <person name="Krepps M."/>
            <person name="McGregor P.A."/>
            <person name="Hong C."/>
            <person name="Park K.H."/>
            <person name="Akmal A."/>
            <person name="Feldman A."/>
            <person name="Lin J.S."/>
            <person name="Chang W.E."/>
            <person name="Higgs B.W."/>
            <person name="Demirev P."/>
            <person name="Lindquist J."/>
            <person name="Liem A."/>
            <person name="Fochler E."/>
            <person name="Read T.D."/>
            <person name="Tapia R."/>
            <person name="Johnson S."/>
            <person name="Bishop-Lilly K.A."/>
            <person name="Detter C."/>
            <person name="Han C."/>
            <person name="Sozhamannan S."/>
            <person name="Rosenzweig C.N."/>
            <person name="Skowronski E.W."/>
        </authorList>
    </citation>
    <scope>NUCLEOTIDE SEQUENCE [LARGE SCALE GENOMIC DNA]</scope>
    <source>
        <strain evidence="6 7">AK5</strain>
    </source>
</reference>
<feature type="transmembrane region" description="Helical" evidence="4">
    <location>
        <begin position="122"/>
        <end position="139"/>
    </location>
</feature>
<feature type="transmembrane region" description="Helical" evidence="4">
    <location>
        <begin position="97"/>
        <end position="115"/>
    </location>
</feature>
<comment type="catalytic activity">
    <reaction evidence="3">
        <text>2 GTP = 3',3'-c-di-GMP + 2 diphosphate</text>
        <dbReference type="Rhea" id="RHEA:24898"/>
        <dbReference type="ChEBI" id="CHEBI:33019"/>
        <dbReference type="ChEBI" id="CHEBI:37565"/>
        <dbReference type="ChEBI" id="CHEBI:58805"/>
        <dbReference type="EC" id="2.7.7.65"/>
    </reaction>
</comment>
<dbReference type="SUPFAM" id="SSF55073">
    <property type="entry name" value="Nucleotide cyclase"/>
    <property type="match status" value="1"/>
</dbReference>
<dbReference type="Pfam" id="PF00990">
    <property type="entry name" value="GGDEF"/>
    <property type="match status" value="1"/>
</dbReference>
<dbReference type="InterPro" id="IPR048435">
    <property type="entry name" value="MASE6"/>
</dbReference>
<evidence type="ECO:0000256" key="2">
    <source>
        <dbReference type="ARBA" id="ARBA00012528"/>
    </source>
</evidence>
<evidence type="ECO:0000256" key="1">
    <source>
        <dbReference type="ARBA" id="ARBA00001946"/>
    </source>
</evidence>
<dbReference type="AlphaFoldDB" id="A0A432VUI9"/>
<dbReference type="RefSeq" id="WP_126792225.1">
    <property type="nucleotide sequence ID" value="NZ_PIPI01000003.1"/>
</dbReference>
<name>A0A432VUI9_9GAMM</name>
<proteinExistence type="predicted"/>
<comment type="caution">
    <text evidence="6">The sequence shown here is derived from an EMBL/GenBank/DDBJ whole genome shotgun (WGS) entry which is preliminary data.</text>
</comment>
<dbReference type="EMBL" id="PIPI01000003">
    <property type="protein sequence ID" value="RUO20206.1"/>
    <property type="molecule type" value="Genomic_DNA"/>
</dbReference>
<evidence type="ECO:0000313" key="7">
    <source>
        <dbReference type="Proteomes" id="UP000288212"/>
    </source>
</evidence>
<dbReference type="SMART" id="SM00267">
    <property type="entry name" value="GGDEF"/>
    <property type="match status" value="1"/>
</dbReference>
<dbReference type="PROSITE" id="PS51257">
    <property type="entry name" value="PROKAR_LIPOPROTEIN"/>
    <property type="match status" value="1"/>
</dbReference>
<dbReference type="PANTHER" id="PTHR45138">
    <property type="entry name" value="REGULATORY COMPONENTS OF SENSORY TRANSDUCTION SYSTEM"/>
    <property type="match status" value="1"/>
</dbReference>
<dbReference type="Proteomes" id="UP000288212">
    <property type="component" value="Unassembled WGS sequence"/>
</dbReference>
<dbReference type="PANTHER" id="PTHR45138:SF9">
    <property type="entry name" value="DIGUANYLATE CYCLASE DGCM-RELATED"/>
    <property type="match status" value="1"/>
</dbReference>
<keyword evidence="4" id="KW-0812">Transmembrane</keyword>
<feature type="domain" description="GGDEF" evidence="5">
    <location>
        <begin position="214"/>
        <end position="343"/>
    </location>
</feature>
<feature type="transmembrane region" description="Helical" evidence="4">
    <location>
        <begin position="151"/>
        <end position="169"/>
    </location>
</feature>
<dbReference type="CDD" id="cd01949">
    <property type="entry name" value="GGDEF"/>
    <property type="match status" value="1"/>
</dbReference>
<evidence type="ECO:0000256" key="4">
    <source>
        <dbReference type="SAM" id="Phobius"/>
    </source>
</evidence>
<feature type="transmembrane region" description="Helical" evidence="4">
    <location>
        <begin position="48"/>
        <end position="66"/>
    </location>
</feature>
<dbReference type="EC" id="2.7.7.65" evidence="2"/>
<accession>A0A432VUI9</accession>
<comment type="cofactor">
    <cofactor evidence="1">
        <name>Mg(2+)</name>
        <dbReference type="ChEBI" id="CHEBI:18420"/>
    </cofactor>
</comment>
<feature type="transmembrane region" description="Helical" evidence="4">
    <location>
        <begin position="20"/>
        <end position="42"/>
    </location>
</feature>
<dbReference type="OrthoDB" id="9812260at2"/>
<dbReference type="InterPro" id="IPR029787">
    <property type="entry name" value="Nucleotide_cyclase"/>
</dbReference>
<keyword evidence="4" id="KW-0472">Membrane</keyword>
<sequence>MKIAPQLFPLVNSERHQRKLLRIVLVVLFIFSCVIGSLNVFAFGAYQIASFNFISAVASVGIWFYFRRTTNLVVASWLLITAVLFNLAAFMGTSKGAAYSIIWITVLPPLAFFLLGRRAGSWVTGIAFVATVAFIVFHLRPLSDVNFTTGAILNIAEVLLVLWLLFRFYEGSRSDAYRELERLSVVDKLTGIHNRSKLDQLLAAHIQLAARTDMPLSVILIDIDHFKRVNDHYGHLFGDVVLQQFVESICGAVRQTDEFGRWGGEEFLLLCPATSIQDAEALANKLRQIVSASVHTDNGSITFSAGVTSVRSLVPSSNVIREADHALYAAKNAGRNRVVCYTPELESLQNFI</sequence>
<dbReference type="InterPro" id="IPR000160">
    <property type="entry name" value="GGDEF_dom"/>
</dbReference>
<dbReference type="Pfam" id="PF20966">
    <property type="entry name" value="MASE6"/>
    <property type="match status" value="1"/>
</dbReference>
<dbReference type="NCBIfam" id="TIGR00254">
    <property type="entry name" value="GGDEF"/>
    <property type="match status" value="1"/>
</dbReference>
<feature type="transmembrane region" description="Helical" evidence="4">
    <location>
        <begin position="73"/>
        <end position="91"/>
    </location>
</feature>
<organism evidence="6 7">
    <name type="scientific">Aliidiomarina haloalkalitolerans</name>
    <dbReference type="NCBI Taxonomy" id="859059"/>
    <lineage>
        <taxon>Bacteria</taxon>
        <taxon>Pseudomonadati</taxon>
        <taxon>Pseudomonadota</taxon>
        <taxon>Gammaproteobacteria</taxon>
        <taxon>Alteromonadales</taxon>
        <taxon>Idiomarinaceae</taxon>
        <taxon>Aliidiomarina</taxon>
    </lineage>
</organism>
<evidence type="ECO:0000259" key="5">
    <source>
        <dbReference type="PROSITE" id="PS50887"/>
    </source>
</evidence>
<gene>
    <name evidence="6" type="ORF">CWE06_06150</name>
</gene>
<dbReference type="InterPro" id="IPR043128">
    <property type="entry name" value="Rev_trsase/Diguanyl_cyclase"/>
</dbReference>